<dbReference type="Pfam" id="PF23395">
    <property type="entry name" value="SAM_6"/>
    <property type="match status" value="1"/>
</dbReference>
<gene>
    <name evidence="4" type="ORF">ColSpa_05354</name>
</gene>
<organism evidence="4 5">
    <name type="scientific">Colletotrichum spaethianum</name>
    <dbReference type="NCBI Taxonomy" id="700344"/>
    <lineage>
        <taxon>Eukaryota</taxon>
        <taxon>Fungi</taxon>
        <taxon>Dikarya</taxon>
        <taxon>Ascomycota</taxon>
        <taxon>Pezizomycotina</taxon>
        <taxon>Sordariomycetes</taxon>
        <taxon>Hypocreomycetidae</taxon>
        <taxon>Glomerellales</taxon>
        <taxon>Glomerellaceae</taxon>
        <taxon>Colletotrichum</taxon>
        <taxon>Colletotrichum spaethianum species complex</taxon>
    </lineage>
</organism>
<name>A0AA37P1Q0_9PEZI</name>
<dbReference type="InterPro" id="IPR055528">
    <property type="entry name" value="DUF7102"/>
</dbReference>
<sequence length="910" mass="100537">MEINGPEPAEYALLQSLFVESDTYCPIEPHYISKLLQQQTDTSPIVDLDDFPDLQSLIIPEPMFSSDHDFHSATTEDVIADSLAVHDHSDVLKLALESTFPNVRFLQAARKLELPMLQSDPKRDMKALARTIAEAKLDGFFCKPNELPLEPVDDRKDEGLGMPAAAVHFHAQLTRGTEPDELDFSEEDLFYVAKSLHDGWDDKDLERLIDQEIGCTIEHVRALTPPLTVPSLSDSDDYEMFVPNAEVCEIDSLSEPASLFREDLERARMNLNNGHNDPQLVDAPVSDFIGVPSDTPSFEIFTLKRKDVGVEVPILPMSDIGISNSQEEQSFRALVGGVPGFNPKSSEGGETELPINEDESDFSEQFSLLVQDKANVMTRRLEQEQIEAIDAVARMQPPVLDFSTPAPDWQGAMQDSPAMFFWISHNHQDQFRSSQWPKNSQEQKDLRWIPFPVSLAKVDVRESVGDSSVLQELFGARGPRTLPTSADYVQQRYSLRLLEQNHDEELLIPDKDEPQSFILRSPEDSVMDLIRKRRTTQVAEGDPSSPTSGVKARRASNCITAAGLVRGGLLLGEDDTNAAGRLLSNYINLRAAKRLKPSTGSSTPAPAPNTTAASYPSASRKTTQNAPKPQKPHAKTQAVYAEAPYPPVEGWQEVQRIVISVALPRCIISALQANIPGIDLVDRDFTRDNKWTWSPGSTKRVEICSPLSYEADIIPSPATGIIITTMLQVRQKMIPGSKAQLSRIRQRLARVAPLYERVIVLVSEGNPMEELAGPLDGADAEAYASFVAFACSLGSSGSSVRIIYVAGGSQTLAHWTCALVATYAKEASSNVQKVIRSEETEWEVFLRWAGFNMYAAQVALAVVNGTYSGNGQDRTLVRLLQMSPAERANLLRDFLGAQQNLVDRVSARLG</sequence>
<dbReference type="Proteomes" id="UP001055115">
    <property type="component" value="Unassembled WGS sequence"/>
</dbReference>
<protein>
    <submittedName>
        <fullName evidence="4">Uncharacterized protein</fullName>
    </submittedName>
</protein>
<evidence type="ECO:0000313" key="4">
    <source>
        <dbReference type="EMBL" id="GKT45173.1"/>
    </source>
</evidence>
<evidence type="ECO:0000256" key="1">
    <source>
        <dbReference type="SAM" id="MobiDB-lite"/>
    </source>
</evidence>
<evidence type="ECO:0000259" key="2">
    <source>
        <dbReference type="Pfam" id="PF23394"/>
    </source>
</evidence>
<keyword evidence="5" id="KW-1185">Reference proteome</keyword>
<feature type="compositionally biased region" description="Low complexity" evidence="1">
    <location>
        <begin position="597"/>
        <end position="619"/>
    </location>
</feature>
<dbReference type="EMBL" id="BQXU01000012">
    <property type="protein sequence ID" value="GKT45173.1"/>
    <property type="molecule type" value="Genomic_DNA"/>
</dbReference>
<feature type="region of interest" description="Disordered" evidence="1">
    <location>
        <begin position="596"/>
        <end position="637"/>
    </location>
</feature>
<dbReference type="AlphaFoldDB" id="A0AA37P1Q0"/>
<dbReference type="RefSeq" id="XP_049127523.1">
    <property type="nucleotide sequence ID" value="XM_049271566.1"/>
</dbReference>
<reference evidence="4 5" key="1">
    <citation type="submission" date="2022-03" db="EMBL/GenBank/DDBJ databases">
        <title>Genome data of Colletotrichum spp.</title>
        <authorList>
            <person name="Utami Y.D."/>
            <person name="Hiruma K."/>
        </authorList>
    </citation>
    <scope>NUCLEOTIDE SEQUENCE [LARGE SCALE GENOMIC DNA]</scope>
    <source>
        <strain evidence="4 5">MAFF 239500</strain>
    </source>
</reference>
<dbReference type="InterPro" id="IPR057559">
    <property type="entry name" value="SAM_6"/>
</dbReference>
<evidence type="ECO:0000313" key="5">
    <source>
        <dbReference type="Proteomes" id="UP001055115"/>
    </source>
</evidence>
<proteinExistence type="predicted"/>
<feature type="domain" description="DUF7102" evidence="2">
    <location>
        <begin position="657"/>
        <end position="826"/>
    </location>
</feature>
<accession>A0AA37P1Q0</accession>
<evidence type="ECO:0000259" key="3">
    <source>
        <dbReference type="Pfam" id="PF23395"/>
    </source>
</evidence>
<feature type="domain" description="SAM-like" evidence="3">
    <location>
        <begin position="837"/>
        <end position="908"/>
    </location>
</feature>
<dbReference type="Pfam" id="PF23394">
    <property type="entry name" value="DUF7102"/>
    <property type="match status" value="1"/>
</dbReference>
<feature type="region of interest" description="Disordered" evidence="1">
    <location>
        <begin position="534"/>
        <end position="553"/>
    </location>
</feature>
<comment type="caution">
    <text evidence="4">The sequence shown here is derived from an EMBL/GenBank/DDBJ whole genome shotgun (WGS) entry which is preliminary data.</text>
</comment>
<dbReference type="GeneID" id="73326156"/>